<protein>
    <recommendedName>
        <fullName evidence="2">CBS domain-containing protein</fullName>
    </recommendedName>
</protein>
<proteinExistence type="predicted"/>
<reference evidence="4" key="1">
    <citation type="journal article" date="2019" name="Int. J. Syst. Evol. Microbiol.">
        <title>The Global Catalogue of Microorganisms (GCM) 10K type strain sequencing project: providing services to taxonomists for standard genome sequencing and annotation.</title>
        <authorList>
            <consortium name="The Broad Institute Genomics Platform"/>
            <consortium name="The Broad Institute Genome Sequencing Center for Infectious Disease"/>
            <person name="Wu L."/>
            <person name="Ma J."/>
        </authorList>
    </citation>
    <scope>NUCLEOTIDE SEQUENCE [LARGE SCALE GENOMIC DNA]</scope>
    <source>
        <strain evidence="4">JCM 14919</strain>
    </source>
</reference>
<dbReference type="PROSITE" id="PS51371">
    <property type="entry name" value="CBS"/>
    <property type="match status" value="1"/>
</dbReference>
<keyword evidence="4" id="KW-1185">Reference proteome</keyword>
<dbReference type="Proteomes" id="UP001501084">
    <property type="component" value="Unassembled WGS sequence"/>
</dbReference>
<dbReference type="EMBL" id="BAAAOP010000001">
    <property type="protein sequence ID" value="GAA2185235.1"/>
    <property type="molecule type" value="Genomic_DNA"/>
</dbReference>
<dbReference type="InterPro" id="IPR046342">
    <property type="entry name" value="CBS_dom_sf"/>
</dbReference>
<sequence>MAYERKPGEPLTVEFVPAATVEPLVSVKESDSLALARTQMELHDFSQLPVLRGPKAVGVVSWESIGRTLVRNPDATLKDCLDESWQTVRLTDELLPIIPRVNEHGYVVVLDERDHVRGIVTGADLGELLAGVAGPFLEFETIENVLREIVTKLKIANLLSVDTIKAVLPKSDKPADRIAQDFTFGELRQIICSEKVWPALQSSYDREAILVHLDDAVRTRNLLMHFRTLTEMDNDAISRLPSLRKVMVEVRDGLENN</sequence>
<keyword evidence="1" id="KW-0129">CBS domain</keyword>
<evidence type="ECO:0000313" key="3">
    <source>
        <dbReference type="EMBL" id="GAA2185235.1"/>
    </source>
</evidence>
<gene>
    <name evidence="3" type="ORF">GCM10009786_00770</name>
</gene>
<evidence type="ECO:0000313" key="4">
    <source>
        <dbReference type="Proteomes" id="UP001501084"/>
    </source>
</evidence>
<dbReference type="Pfam" id="PF00571">
    <property type="entry name" value="CBS"/>
    <property type="match status" value="1"/>
</dbReference>
<dbReference type="Gene3D" id="3.10.580.10">
    <property type="entry name" value="CBS-domain"/>
    <property type="match status" value="1"/>
</dbReference>
<evidence type="ECO:0000256" key="1">
    <source>
        <dbReference type="PROSITE-ProRule" id="PRU00703"/>
    </source>
</evidence>
<evidence type="ECO:0000259" key="2">
    <source>
        <dbReference type="PROSITE" id="PS51371"/>
    </source>
</evidence>
<feature type="domain" description="CBS" evidence="2">
    <location>
        <begin position="20"/>
        <end position="76"/>
    </location>
</feature>
<comment type="caution">
    <text evidence="3">The sequence shown here is derived from an EMBL/GenBank/DDBJ whole genome shotgun (WGS) entry which is preliminary data.</text>
</comment>
<organism evidence="3 4">
    <name type="scientific">Leucobacter alluvii</name>
    <dbReference type="NCBI Taxonomy" id="340321"/>
    <lineage>
        <taxon>Bacteria</taxon>
        <taxon>Bacillati</taxon>
        <taxon>Actinomycetota</taxon>
        <taxon>Actinomycetes</taxon>
        <taxon>Micrococcales</taxon>
        <taxon>Microbacteriaceae</taxon>
        <taxon>Leucobacter</taxon>
    </lineage>
</organism>
<dbReference type="InterPro" id="IPR000644">
    <property type="entry name" value="CBS_dom"/>
</dbReference>
<accession>A0ABP5MX86</accession>
<name>A0ABP5MX86_9MICO</name>
<dbReference type="RefSeq" id="WP_346056931.1">
    <property type="nucleotide sequence ID" value="NZ_BAAAOP010000001.1"/>
</dbReference>
<dbReference type="SUPFAM" id="SSF54631">
    <property type="entry name" value="CBS-domain pair"/>
    <property type="match status" value="1"/>
</dbReference>